<organism evidence="9 10">
    <name type="scientific">Coprobacter tertius</name>
    <dbReference type="NCBI Taxonomy" id="2944915"/>
    <lineage>
        <taxon>Bacteria</taxon>
        <taxon>Pseudomonadati</taxon>
        <taxon>Bacteroidota</taxon>
        <taxon>Bacteroidia</taxon>
        <taxon>Bacteroidales</taxon>
        <taxon>Barnesiellaceae</taxon>
        <taxon>Coprobacter</taxon>
    </lineage>
</organism>
<evidence type="ECO:0000256" key="6">
    <source>
        <dbReference type="SAM" id="SignalP"/>
    </source>
</evidence>
<comment type="subcellular location">
    <subcellularLocation>
        <location evidence="1">Cell outer membrane</location>
    </subcellularLocation>
</comment>
<dbReference type="Pfam" id="PF07980">
    <property type="entry name" value="SusD_RagB"/>
    <property type="match status" value="1"/>
</dbReference>
<comment type="caution">
    <text evidence="9">The sequence shown here is derived from an EMBL/GenBank/DDBJ whole genome shotgun (WGS) entry which is preliminary data.</text>
</comment>
<evidence type="ECO:0000256" key="3">
    <source>
        <dbReference type="ARBA" id="ARBA00022729"/>
    </source>
</evidence>
<evidence type="ECO:0000256" key="1">
    <source>
        <dbReference type="ARBA" id="ARBA00004442"/>
    </source>
</evidence>
<feature type="chain" id="PRO_5045956405" evidence="6">
    <location>
        <begin position="22"/>
        <end position="644"/>
    </location>
</feature>
<dbReference type="SUPFAM" id="SSF48452">
    <property type="entry name" value="TPR-like"/>
    <property type="match status" value="1"/>
</dbReference>
<sequence length="644" mass="73661">MKRFKKYLIIPLTVMSLVACSDFFDTIPNDDLTLETTFKSNTLTEQFLANVYSFVPDEFNQRMGANTSGAWTGGSSEAEYVWGFVASQVLNSGGLEPAHDLCKRFWDEYYKGISRASIFIENVDKCKEMPPLTRQYRKAEARALRAMYYFNLFKIYGPVVILGDKVISPDATFGEVQLPRNSVEECIDFIEKQLKMAADDLPVVADNNSLGRITRPIALAVRTQVLLYAASPLYNGGSDVYANMKNHDGKYLFPKEKSQKKWEIARDAMRDFIKEYVPSVYDLYRIDTDGKDYQPGSGKKIDAYMSYREVVRGDNLYNPEIIFYRLYNATSIFQYDLTPFHNGAPSPGYSGGCGKSMTQEMVDLYYTKNGLRITEDQEYINGISMSRKKYTDPVVPSRVFAKVNTLNQWVEREPRFYADVTFNNSVWLKTDPEEITTTLYYNGNSGKAVGQNNYSVTGYLVRKGAPLGDWSTSGDRACILMRLAEIYLNYAEALNECGDVDEAIKYVNYIRERAGIPEYGEGTDANGFERITISKDQDELRNRIRRERTIELAFENHRYFDVRRWCVADMATGDDWVYPAYHKGGEGGEMHGLDINNDPPLFFNNIVFEKRVFNKKHYLFPIPKDELSINSMLVQNTGWEIGAN</sequence>
<dbReference type="InterPro" id="IPR012944">
    <property type="entry name" value="SusD_RagB_dom"/>
</dbReference>
<evidence type="ECO:0000256" key="4">
    <source>
        <dbReference type="ARBA" id="ARBA00023136"/>
    </source>
</evidence>
<dbReference type="PROSITE" id="PS51257">
    <property type="entry name" value="PROKAR_LIPOPROTEIN"/>
    <property type="match status" value="1"/>
</dbReference>
<evidence type="ECO:0000259" key="7">
    <source>
        <dbReference type="Pfam" id="PF07980"/>
    </source>
</evidence>
<dbReference type="Proteomes" id="UP001205603">
    <property type="component" value="Unassembled WGS sequence"/>
</dbReference>
<keyword evidence="3 6" id="KW-0732">Signal</keyword>
<dbReference type="Pfam" id="PF14322">
    <property type="entry name" value="SusD-like_3"/>
    <property type="match status" value="1"/>
</dbReference>
<feature type="domain" description="RagB/SusD" evidence="7">
    <location>
        <begin position="319"/>
        <end position="639"/>
    </location>
</feature>
<evidence type="ECO:0000313" key="10">
    <source>
        <dbReference type="Proteomes" id="UP001205603"/>
    </source>
</evidence>
<protein>
    <submittedName>
        <fullName evidence="9">RagB/SusD family nutrient uptake outer membrane protein</fullName>
    </submittedName>
</protein>
<gene>
    <name evidence="9" type="ORF">NMU02_05245</name>
</gene>
<dbReference type="InterPro" id="IPR011990">
    <property type="entry name" value="TPR-like_helical_dom_sf"/>
</dbReference>
<name>A0ABT1MGJ1_9BACT</name>
<dbReference type="InterPro" id="IPR033985">
    <property type="entry name" value="SusD-like_N"/>
</dbReference>
<comment type="similarity">
    <text evidence="2">Belongs to the SusD family.</text>
</comment>
<feature type="domain" description="SusD-like N-terminal" evidence="8">
    <location>
        <begin position="22"/>
        <end position="225"/>
    </location>
</feature>
<dbReference type="Gene3D" id="1.25.40.390">
    <property type="match status" value="1"/>
</dbReference>
<evidence type="ECO:0000256" key="2">
    <source>
        <dbReference type="ARBA" id="ARBA00006275"/>
    </source>
</evidence>
<feature type="signal peptide" evidence="6">
    <location>
        <begin position="1"/>
        <end position="21"/>
    </location>
</feature>
<dbReference type="RefSeq" id="WP_255026317.1">
    <property type="nucleotide sequence ID" value="NZ_JANDHW010000004.1"/>
</dbReference>
<evidence type="ECO:0000259" key="8">
    <source>
        <dbReference type="Pfam" id="PF14322"/>
    </source>
</evidence>
<dbReference type="EMBL" id="JANDHW010000004">
    <property type="protein sequence ID" value="MCP9611491.1"/>
    <property type="molecule type" value="Genomic_DNA"/>
</dbReference>
<evidence type="ECO:0000313" key="9">
    <source>
        <dbReference type="EMBL" id="MCP9611491.1"/>
    </source>
</evidence>
<proteinExistence type="inferred from homology"/>
<keyword evidence="10" id="KW-1185">Reference proteome</keyword>
<keyword evidence="5" id="KW-0998">Cell outer membrane</keyword>
<reference evidence="9 10" key="1">
    <citation type="submission" date="2022-07" db="EMBL/GenBank/DDBJ databases">
        <title>Fecal culturing of patients with breast cancer.</title>
        <authorList>
            <person name="Teng N.M.Y."/>
            <person name="Kiu R."/>
            <person name="Evans R."/>
            <person name="Baker D.J."/>
            <person name="Zenner C."/>
            <person name="Robinson S.D."/>
            <person name="Hall L.J."/>
        </authorList>
    </citation>
    <scope>NUCLEOTIDE SEQUENCE [LARGE SCALE GENOMIC DNA]</scope>
    <source>
        <strain evidence="9 10">LH1063</strain>
    </source>
</reference>
<keyword evidence="4" id="KW-0472">Membrane</keyword>
<accession>A0ABT1MGJ1</accession>
<evidence type="ECO:0000256" key="5">
    <source>
        <dbReference type="ARBA" id="ARBA00023237"/>
    </source>
</evidence>